<dbReference type="AlphaFoldDB" id="A0A7W0CFZ6"/>
<evidence type="ECO:0000256" key="2">
    <source>
        <dbReference type="ARBA" id="ARBA00022448"/>
    </source>
</evidence>
<feature type="compositionally biased region" description="Low complexity" evidence="7">
    <location>
        <begin position="394"/>
        <end position="403"/>
    </location>
</feature>
<feature type="transmembrane region" description="Helical" evidence="8">
    <location>
        <begin position="167"/>
        <end position="184"/>
    </location>
</feature>
<proteinExistence type="predicted"/>
<protein>
    <submittedName>
        <fullName evidence="10">MFS family permease</fullName>
    </submittedName>
</protein>
<dbReference type="Pfam" id="PF05977">
    <property type="entry name" value="MFS_3"/>
    <property type="match status" value="1"/>
</dbReference>
<feature type="transmembrane region" description="Helical" evidence="8">
    <location>
        <begin position="332"/>
        <end position="354"/>
    </location>
</feature>
<accession>A0A7W0CFZ6</accession>
<comment type="caution">
    <text evidence="10">The sequence shown here is derived from an EMBL/GenBank/DDBJ whole genome shotgun (WGS) entry which is preliminary data.</text>
</comment>
<dbReference type="CDD" id="cd06173">
    <property type="entry name" value="MFS_MefA_like"/>
    <property type="match status" value="1"/>
</dbReference>
<dbReference type="InterPro" id="IPR010290">
    <property type="entry name" value="TM_effector"/>
</dbReference>
<organism evidence="10 11">
    <name type="scientific">Nonomuraea soli</name>
    <dbReference type="NCBI Taxonomy" id="1032476"/>
    <lineage>
        <taxon>Bacteria</taxon>
        <taxon>Bacillati</taxon>
        <taxon>Actinomycetota</taxon>
        <taxon>Actinomycetes</taxon>
        <taxon>Streptosporangiales</taxon>
        <taxon>Streptosporangiaceae</taxon>
        <taxon>Nonomuraea</taxon>
    </lineage>
</organism>
<evidence type="ECO:0000256" key="7">
    <source>
        <dbReference type="SAM" id="MobiDB-lite"/>
    </source>
</evidence>
<dbReference type="InterPro" id="IPR036259">
    <property type="entry name" value="MFS_trans_sf"/>
</dbReference>
<keyword evidence="3" id="KW-1003">Cell membrane</keyword>
<evidence type="ECO:0000256" key="3">
    <source>
        <dbReference type="ARBA" id="ARBA00022475"/>
    </source>
</evidence>
<dbReference type="Proteomes" id="UP000530928">
    <property type="component" value="Unassembled WGS sequence"/>
</dbReference>
<dbReference type="PANTHER" id="PTHR23513:SF6">
    <property type="entry name" value="MAJOR FACILITATOR SUPERFAMILY ASSOCIATED DOMAIN-CONTAINING PROTEIN"/>
    <property type="match status" value="1"/>
</dbReference>
<evidence type="ECO:0000256" key="4">
    <source>
        <dbReference type="ARBA" id="ARBA00022692"/>
    </source>
</evidence>
<evidence type="ECO:0000256" key="1">
    <source>
        <dbReference type="ARBA" id="ARBA00004651"/>
    </source>
</evidence>
<feature type="transmembrane region" description="Helical" evidence="8">
    <location>
        <begin position="12"/>
        <end position="35"/>
    </location>
</feature>
<evidence type="ECO:0000313" key="10">
    <source>
        <dbReference type="EMBL" id="MBA2890488.1"/>
    </source>
</evidence>
<keyword evidence="11" id="KW-1185">Reference proteome</keyword>
<gene>
    <name evidence="10" type="ORF">HNR30_001829</name>
</gene>
<feature type="transmembrane region" description="Helical" evidence="8">
    <location>
        <begin position="300"/>
        <end position="320"/>
    </location>
</feature>
<evidence type="ECO:0000256" key="6">
    <source>
        <dbReference type="ARBA" id="ARBA00023136"/>
    </source>
</evidence>
<feature type="transmembrane region" description="Helical" evidence="8">
    <location>
        <begin position="250"/>
        <end position="270"/>
    </location>
</feature>
<feature type="transmembrane region" description="Helical" evidence="8">
    <location>
        <begin position="277"/>
        <end position="294"/>
    </location>
</feature>
<comment type="subcellular location">
    <subcellularLocation>
        <location evidence="1">Cell membrane</location>
        <topology evidence="1">Multi-pass membrane protein</topology>
    </subcellularLocation>
</comment>
<feature type="transmembrane region" description="Helical" evidence="8">
    <location>
        <begin position="41"/>
        <end position="63"/>
    </location>
</feature>
<keyword evidence="4 8" id="KW-0812">Transmembrane</keyword>
<keyword evidence="5 8" id="KW-1133">Transmembrane helix</keyword>
<keyword evidence="6 8" id="KW-0472">Membrane</keyword>
<feature type="domain" description="Major facilitator superfamily (MFS) profile" evidence="9">
    <location>
        <begin position="9"/>
        <end position="383"/>
    </location>
</feature>
<dbReference type="GO" id="GO:0005886">
    <property type="term" value="C:plasma membrane"/>
    <property type="evidence" value="ECO:0007669"/>
    <property type="project" value="UniProtKB-SubCell"/>
</dbReference>
<keyword evidence="2" id="KW-0813">Transport</keyword>
<evidence type="ECO:0000313" key="11">
    <source>
        <dbReference type="Proteomes" id="UP000530928"/>
    </source>
</evidence>
<dbReference type="GO" id="GO:0022857">
    <property type="term" value="F:transmembrane transporter activity"/>
    <property type="evidence" value="ECO:0007669"/>
    <property type="project" value="InterPro"/>
</dbReference>
<dbReference type="EMBL" id="JACDUR010000002">
    <property type="protein sequence ID" value="MBA2890488.1"/>
    <property type="molecule type" value="Genomic_DNA"/>
</dbReference>
<evidence type="ECO:0000259" key="9">
    <source>
        <dbReference type="PROSITE" id="PS50850"/>
    </source>
</evidence>
<feature type="transmembrane region" description="Helical" evidence="8">
    <location>
        <begin position="215"/>
        <end position="238"/>
    </location>
</feature>
<name>A0A7W0CFZ6_9ACTN</name>
<evidence type="ECO:0000256" key="8">
    <source>
        <dbReference type="SAM" id="Phobius"/>
    </source>
</evidence>
<dbReference type="InterPro" id="IPR020846">
    <property type="entry name" value="MFS_dom"/>
</dbReference>
<dbReference type="SUPFAM" id="SSF103473">
    <property type="entry name" value="MFS general substrate transporter"/>
    <property type="match status" value="1"/>
</dbReference>
<dbReference type="Gene3D" id="1.20.1250.20">
    <property type="entry name" value="MFS general substrate transporter like domains"/>
    <property type="match status" value="1"/>
</dbReference>
<dbReference type="PROSITE" id="PS50850">
    <property type="entry name" value="MFS"/>
    <property type="match status" value="1"/>
</dbReference>
<dbReference type="PANTHER" id="PTHR23513">
    <property type="entry name" value="INTEGRAL MEMBRANE EFFLUX PROTEIN-RELATED"/>
    <property type="match status" value="1"/>
</dbReference>
<sequence>MIQVLRIPDFRLLWLARTATAFGAGLLVIAVPAHVHSLTGSVTATGLTLAVENLPILLLGPLAGSLADRWDRRRLMIGADLLHAAAIASLPLASGAQRLWIVYAAVLVQGAAATAFRPAAQAHLPSVVGEGAMLPRANALSAFTAGVVGLVSAPVGGLLAARGNLEAVVAVSVAASLLSAAAIARTRTPSARPLDRPLDRPPRPSRFHLPRPARVLLASHTLYLFANAALTALLVPFALARLGGTTELGYLLSALGLGFLVGAPISARLVERFPARPLIATAQALVALAFLAMVNGPAIAAAFLVGVPGALVPVALYTWLQRTTAAGLLGRVSSAFLTADAAAAVLGAIAGPALAGAAGLPVALNAACAVAMLAALITCSREREPVQPGPAGQPPGLTGAQAGEGAGPACPRHDGHDPTSGCGHDQRVHG</sequence>
<feature type="transmembrane region" description="Helical" evidence="8">
    <location>
        <begin position="137"/>
        <end position="161"/>
    </location>
</feature>
<feature type="region of interest" description="Disordered" evidence="7">
    <location>
        <begin position="384"/>
        <end position="430"/>
    </location>
</feature>
<evidence type="ECO:0000256" key="5">
    <source>
        <dbReference type="ARBA" id="ARBA00022989"/>
    </source>
</evidence>
<feature type="transmembrane region" description="Helical" evidence="8">
    <location>
        <begin position="360"/>
        <end position="379"/>
    </location>
</feature>
<reference evidence="10 11" key="1">
    <citation type="submission" date="2020-07" db="EMBL/GenBank/DDBJ databases">
        <title>Genomic Encyclopedia of Type Strains, Phase IV (KMG-IV): sequencing the most valuable type-strain genomes for metagenomic binning, comparative biology and taxonomic classification.</title>
        <authorList>
            <person name="Goeker M."/>
        </authorList>
    </citation>
    <scope>NUCLEOTIDE SEQUENCE [LARGE SCALE GENOMIC DNA]</scope>
    <source>
        <strain evidence="10 11">DSM 45533</strain>
    </source>
</reference>